<dbReference type="GO" id="GO:0016887">
    <property type="term" value="F:ATP hydrolysis activity"/>
    <property type="evidence" value="ECO:0007669"/>
    <property type="project" value="InterPro"/>
</dbReference>
<dbReference type="Gene3D" id="1.20.1560.10">
    <property type="entry name" value="ABC transporter type 1, transmembrane domain"/>
    <property type="match status" value="2"/>
</dbReference>
<evidence type="ECO:0000256" key="9">
    <source>
        <dbReference type="ARBA" id="ARBA00022989"/>
    </source>
</evidence>
<dbReference type="PANTHER" id="PTHR24223">
    <property type="entry name" value="ATP-BINDING CASSETTE SUB-FAMILY C"/>
    <property type="match status" value="1"/>
</dbReference>
<feature type="transmembrane region" description="Helical" evidence="12">
    <location>
        <begin position="84"/>
        <end position="110"/>
    </location>
</feature>
<dbReference type="GO" id="GO:0005524">
    <property type="term" value="F:ATP binding"/>
    <property type="evidence" value="ECO:0007669"/>
    <property type="project" value="UniProtKB-KW"/>
</dbReference>
<organism evidence="14 15">
    <name type="scientific">Lagenidium giganteum</name>
    <dbReference type="NCBI Taxonomy" id="4803"/>
    <lineage>
        <taxon>Eukaryota</taxon>
        <taxon>Sar</taxon>
        <taxon>Stramenopiles</taxon>
        <taxon>Oomycota</taxon>
        <taxon>Peronosporomycetes</taxon>
        <taxon>Pythiales</taxon>
        <taxon>Pythiaceae</taxon>
    </lineage>
</organism>
<keyword evidence="4" id="KW-1003">Cell membrane</keyword>
<dbReference type="GO" id="GO:0042626">
    <property type="term" value="F:ATPase-coupled transmembrane transporter activity"/>
    <property type="evidence" value="ECO:0007669"/>
    <property type="project" value="TreeGrafter"/>
</dbReference>
<keyword evidence="9 12" id="KW-1133">Transmembrane helix</keyword>
<sequence length="1152" mass="127122">MSLASAVVSQHCDYGSVKALTRIRGALLALIVQRLLTGEVHFAAEADDDDDQAEAEDGVAQQGSDDDVPTLLLFKRMMDRTSQVVHVVAFQKDIIMGIVQVVGVCLVLELQVGHRVGITVVAVCGLSVVVRGALDQWRTWITEPWNAAYAHTIRYMHEYLYAVLPVQLYAWEGQLRSRVLQARRQAADARARMFVVQVIVSSFRWASSWLSAGLVLIVLLLCGVELSAFVVFSVTLTVTIHLNDVLQGSSPIWVCYPAAAELERFLKSSKSNIAPVKAPVNPRPRSLGSSGDALLIDMARMRHQPLLLSKSSLSLGRGELIIVHGSAGVGKSKLLRSFVQQRLIPQGRDTAGITTGISVAYCEQQPWIQRASIRDNVVFGAPFDERKYRCVLEACALLHDLTMLPAGDQTLVRARGANLSGGQRARLALARACYADADLYVLDGTLDSVDPVVRHEVFAKCFGELLRYKTIVLATHDPELISSSSADVRVRVQDSGVHVTRTRRVTRSDDETLSNRMRILTSGMRVAKVKGGVAPQSGLALWDALPDREAEFASACGVLLADENAKEMENEDLVRMRERDDRGGDSELQLLRAESGVWKSVVLITIISSVVCVGASFLWLSERVVDAVSIRMVMAFCGWIVLSGSLLFIASMAMGVGVTAFLDRLFQQLTTSLTEAPVVFFEELDIDSLLNHLWSHLKEADSMWLQFAGFFTSSIAEIVTIIVIWVSLSGCQLLVLLAPVAFEWRFMINNPFGADAYTTTVKQDAVLERWSEEMTAGLAFVRGLGHAPQRRLLTQFEAATNEINSRGQAMFAQNCNIVVRFTIVHIALLCIFAWLALACEDPTARGLMLMCAAYLPHGLLRMGTGILNLNIFLLQVHRLREIALRAERSRQLMMVPSAPTPATWPSSGAIQFEHVWFSYPSSSDTSKPRPVLRDVSFSIASGEKIGVVGRTGSGKSSLSMALFRIHEVTHGRVLVDGIDVRQLALHDLRSRLRIIPQAPLFYRCSVRKYLDPFDDFDDHQLWHVIRETGLASALVPHLETPLANDGANWGAGERQLLSLARALLHPSPVLVLDEAFAALDQARDDKVLQLIEHAFAKSTVFLITHRMDQVLAFDRIVVMHDGQVAEIGAVDELLTDPDSKFFELLETSPLTQ</sequence>
<feature type="transmembrane region" description="Helical" evidence="12">
    <location>
        <begin position="597"/>
        <end position="620"/>
    </location>
</feature>
<evidence type="ECO:0000256" key="6">
    <source>
        <dbReference type="ARBA" id="ARBA00022737"/>
    </source>
</evidence>
<dbReference type="InterPro" id="IPR050173">
    <property type="entry name" value="ABC_transporter_C-like"/>
</dbReference>
<dbReference type="Gene3D" id="3.40.50.300">
    <property type="entry name" value="P-loop containing nucleotide triphosphate hydrolases"/>
    <property type="match status" value="2"/>
</dbReference>
<comment type="subcellular location">
    <subcellularLocation>
        <location evidence="2">Cell membrane</location>
        <topology evidence="2">Multi-pass membrane protein</topology>
    </subcellularLocation>
    <subcellularLocation>
        <location evidence="1">Vacuole membrane</location>
        <topology evidence="1">Multi-pass membrane protein</topology>
    </subcellularLocation>
</comment>
<reference evidence="14" key="2">
    <citation type="journal article" date="2023" name="Microbiol Resour">
        <title>Decontamination and Annotation of the Draft Genome Sequence of the Oomycete Lagenidium giganteum ARSEF 373.</title>
        <authorList>
            <person name="Morgan W.R."/>
            <person name="Tartar A."/>
        </authorList>
    </citation>
    <scope>NUCLEOTIDE SEQUENCE</scope>
    <source>
        <strain evidence="14">ARSEF 373</strain>
    </source>
</reference>
<keyword evidence="10 12" id="KW-0472">Membrane</keyword>
<dbReference type="GO" id="GO:0005886">
    <property type="term" value="C:plasma membrane"/>
    <property type="evidence" value="ECO:0007669"/>
    <property type="project" value="UniProtKB-SubCell"/>
</dbReference>
<dbReference type="SUPFAM" id="SSF90123">
    <property type="entry name" value="ABC transporter transmembrane region"/>
    <property type="match status" value="2"/>
</dbReference>
<dbReference type="InterPro" id="IPR003439">
    <property type="entry name" value="ABC_transporter-like_ATP-bd"/>
</dbReference>
<keyword evidence="8" id="KW-0067">ATP-binding</keyword>
<dbReference type="Pfam" id="PF00005">
    <property type="entry name" value="ABC_tran"/>
    <property type="match status" value="2"/>
</dbReference>
<keyword evidence="15" id="KW-1185">Reference proteome</keyword>
<dbReference type="SUPFAM" id="SSF52540">
    <property type="entry name" value="P-loop containing nucleoside triphosphate hydrolases"/>
    <property type="match status" value="2"/>
</dbReference>
<accession>A0AAV2Z205</accession>
<evidence type="ECO:0000256" key="11">
    <source>
        <dbReference type="ARBA" id="ARBA00023180"/>
    </source>
</evidence>
<evidence type="ECO:0000256" key="4">
    <source>
        <dbReference type="ARBA" id="ARBA00022475"/>
    </source>
</evidence>
<keyword evidence="11" id="KW-0325">Glycoprotein</keyword>
<name>A0AAV2Z205_9STRA</name>
<evidence type="ECO:0000256" key="5">
    <source>
        <dbReference type="ARBA" id="ARBA00022692"/>
    </source>
</evidence>
<dbReference type="AlphaFoldDB" id="A0AAV2Z205"/>
<dbReference type="SMART" id="SM00382">
    <property type="entry name" value="AAA"/>
    <property type="match status" value="2"/>
</dbReference>
<feature type="transmembrane region" description="Helical" evidence="12">
    <location>
        <begin position="817"/>
        <end position="838"/>
    </location>
</feature>
<dbReference type="InterPro" id="IPR003593">
    <property type="entry name" value="AAA+_ATPase"/>
</dbReference>
<proteinExistence type="predicted"/>
<feature type="transmembrane region" description="Helical" evidence="12">
    <location>
        <begin position="116"/>
        <end position="134"/>
    </location>
</feature>
<evidence type="ECO:0000313" key="14">
    <source>
        <dbReference type="EMBL" id="DBA01376.1"/>
    </source>
</evidence>
<evidence type="ECO:0000256" key="2">
    <source>
        <dbReference type="ARBA" id="ARBA00004651"/>
    </source>
</evidence>
<dbReference type="PANTHER" id="PTHR24223:SF443">
    <property type="entry name" value="MULTIDRUG-RESISTANCE LIKE PROTEIN 1, ISOFORM I"/>
    <property type="match status" value="1"/>
</dbReference>
<evidence type="ECO:0000256" key="10">
    <source>
        <dbReference type="ARBA" id="ARBA00023136"/>
    </source>
</evidence>
<comment type="caution">
    <text evidence="14">The sequence shown here is derived from an EMBL/GenBank/DDBJ whole genome shotgun (WGS) entry which is preliminary data.</text>
</comment>
<feature type="domain" description="ABC transporter" evidence="13">
    <location>
        <begin position="293"/>
        <end position="519"/>
    </location>
</feature>
<dbReference type="FunFam" id="3.40.50.300:FF:002145">
    <property type="entry name" value="ABC transporter (MsbA subfamily)"/>
    <property type="match status" value="1"/>
</dbReference>
<evidence type="ECO:0000256" key="1">
    <source>
        <dbReference type="ARBA" id="ARBA00004128"/>
    </source>
</evidence>
<feature type="transmembrane region" description="Helical" evidence="12">
    <location>
        <begin position="209"/>
        <end position="232"/>
    </location>
</feature>
<dbReference type="EMBL" id="DAKRPA010000048">
    <property type="protein sequence ID" value="DBA01376.1"/>
    <property type="molecule type" value="Genomic_DNA"/>
</dbReference>
<dbReference type="InterPro" id="IPR027417">
    <property type="entry name" value="P-loop_NTPase"/>
</dbReference>
<feature type="transmembrane region" description="Helical" evidence="12">
    <location>
        <begin position="632"/>
        <end position="662"/>
    </location>
</feature>
<protein>
    <recommendedName>
        <fullName evidence="13">ABC transporter domain-containing protein</fullName>
    </recommendedName>
</protein>
<evidence type="ECO:0000256" key="7">
    <source>
        <dbReference type="ARBA" id="ARBA00022741"/>
    </source>
</evidence>
<evidence type="ECO:0000256" key="3">
    <source>
        <dbReference type="ARBA" id="ARBA00022448"/>
    </source>
</evidence>
<evidence type="ECO:0000256" key="8">
    <source>
        <dbReference type="ARBA" id="ARBA00022840"/>
    </source>
</evidence>
<keyword evidence="6" id="KW-0677">Repeat</keyword>
<dbReference type="Proteomes" id="UP001146120">
    <property type="component" value="Unassembled WGS sequence"/>
</dbReference>
<reference evidence="14" key="1">
    <citation type="submission" date="2022-11" db="EMBL/GenBank/DDBJ databases">
        <authorList>
            <person name="Morgan W.R."/>
            <person name="Tartar A."/>
        </authorList>
    </citation>
    <scope>NUCLEOTIDE SEQUENCE</scope>
    <source>
        <strain evidence="14">ARSEF 373</strain>
    </source>
</reference>
<keyword evidence="5 12" id="KW-0812">Transmembrane</keyword>
<evidence type="ECO:0000313" key="15">
    <source>
        <dbReference type="Proteomes" id="UP001146120"/>
    </source>
</evidence>
<evidence type="ECO:0000259" key="13">
    <source>
        <dbReference type="PROSITE" id="PS50893"/>
    </source>
</evidence>
<gene>
    <name evidence="14" type="ORF">N0F65_007273</name>
</gene>
<feature type="domain" description="ABC transporter" evidence="13">
    <location>
        <begin position="910"/>
        <end position="1146"/>
    </location>
</feature>
<evidence type="ECO:0000256" key="12">
    <source>
        <dbReference type="SAM" id="Phobius"/>
    </source>
</evidence>
<feature type="transmembrane region" description="Helical" evidence="12">
    <location>
        <begin position="704"/>
        <end position="737"/>
    </location>
</feature>
<dbReference type="PROSITE" id="PS50893">
    <property type="entry name" value="ABC_TRANSPORTER_2"/>
    <property type="match status" value="2"/>
</dbReference>
<dbReference type="CDD" id="cd03244">
    <property type="entry name" value="ABCC_MRP_domain2"/>
    <property type="match status" value="1"/>
</dbReference>
<dbReference type="GO" id="GO:0005774">
    <property type="term" value="C:vacuolar membrane"/>
    <property type="evidence" value="ECO:0007669"/>
    <property type="project" value="UniProtKB-SubCell"/>
</dbReference>
<dbReference type="InterPro" id="IPR036640">
    <property type="entry name" value="ABC1_TM_sf"/>
</dbReference>
<keyword evidence="7" id="KW-0547">Nucleotide-binding</keyword>
<keyword evidence="3" id="KW-0813">Transport</keyword>